<proteinExistence type="predicted"/>
<dbReference type="Proteomes" id="UP000231162">
    <property type="component" value="Unassembled WGS sequence"/>
</dbReference>
<organism evidence="2 3">
    <name type="scientific">Candidatus Berkelbacteria bacterium CG10_big_fil_rev_8_21_14_0_10_43_14</name>
    <dbReference type="NCBI Taxonomy" id="1974515"/>
    <lineage>
        <taxon>Bacteria</taxon>
        <taxon>Candidatus Berkelbacteria</taxon>
    </lineage>
</organism>
<dbReference type="SUPFAM" id="SSF55729">
    <property type="entry name" value="Acyl-CoA N-acyltransferases (Nat)"/>
    <property type="match status" value="1"/>
</dbReference>
<evidence type="ECO:0000259" key="1">
    <source>
        <dbReference type="Pfam" id="PF00583"/>
    </source>
</evidence>
<sequence length="193" mass="22588">MSKKISVIRYSPFNGNDYRTSQLVECYRDVFAYMPWNEWLQCSGCHTYWGKSDMSLLASWKYRHCGEPLVDFWSREQVISDLYNNITPDASSWIAMDSDRVVGFCLGYPVTVTDLETKLGISLSFVSCTQNLTTVAYQDDLCVLESYRGRHIAKMMIARRLDDFLLRQLTYGVVRTRQFPEPSITYLWYTQRL</sequence>
<evidence type="ECO:0000313" key="2">
    <source>
        <dbReference type="EMBL" id="PIS06736.1"/>
    </source>
</evidence>
<dbReference type="AlphaFoldDB" id="A0A2M6R891"/>
<dbReference type="CDD" id="cd04301">
    <property type="entry name" value="NAT_SF"/>
    <property type="match status" value="1"/>
</dbReference>
<dbReference type="Gene3D" id="3.40.630.30">
    <property type="match status" value="1"/>
</dbReference>
<feature type="domain" description="N-acetyltransferase" evidence="1">
    <location>
        <begin position="71"/>
        <end position="163"/>
    </location>
</feature>
<dbReference type="GO" id="GO:0016747">
    <property type="term" value="F:acyltransferase activity, transferring groups other than amino-acyl groups"/>
    <property type="evidence" value="ECO:0007669"/>
    <property type="project" value="InterPro"/>
</dbReference>
<accession>A0A2M6R891</accession>
<protein>
    <recommendedName>
        <fullName evidence="1">N-acetyltransferase domain-containing protein</fullName>
    </recommendedName>
</protein>
<dbReference type="InterPro" id="IPR000182">
    <property type="entry name" value="GNAT_dom"/>
</dbReference>
<name>A0A2M6R891_9BACT</name>
<reference evidence="3" key="1">
    <citation type="submission" date="2017-09" db="EMBL/GenBank/DDBJ databases">
        <title>Depth-based differentiation of microbial function through sediment-hosted aquifers and enrichment of novel symbionts in the deep terrestrial subsurface.</title>
        <authorList>
            <person name="Probst A.J."/>
            <person name="Ladd B."/>
            <person name="Jarett J.K."/>
            <person name="Geller-Mcgrath D.E."/>
            <person name="Sieber C.M.K."/>
            <person name="Emerson J.B."/>
            <person name="Anantharaman K."/>
            <person name="Thomas B.C."/>
            <person name="Malmstrom R."/>
            <person name="Stieglmeier M."/>
            <person name="Klingl A."/>
            <person name="Woyke T."/>
            <person name="Ryan C.M."/>
            <person name="Banfield J.F."/>
        </authorList>
    </citation>
    <scope>NUCLEOTIDE SEQUENCE [LARGE SCALE GENOMIC DNA]</scope>
</reference>
<evidence type="ECO:0000313" key="3">
    <source>
        <dbReference type="Proteomes" id="UP000231162"/>
    </source>
</evidence>
<comment type="caution">
    <text evidence="2">The sequence shown here is derived from an EMBL/GenBank/DDBJ whole genome shotgun (WGS) entry which is preliminary data.</text>
</comment>
<gene>
    <name evidence="2" type="ORF">COT79_03050</name>
</gene>
<dbReference type="EMBL" id="PEZX01000038">
    <property type="protein sequence ID" value="PIS06736.1"/>
    <property type="molecule type" value="Genomic_DNA"/>
</dbReference>
<dbReference type="Pfam" id="PF00583">
    <property type="entry name" value="Acetyltransf_1"/>
    <property type="match status" value="1"/>
</dbReference>
<dbReference type="InterPro" id="IPR016181">
    <property type="entry name" value="Acyl_CoA_acyltransferase"/>
</dbReference>